<dbReference type="Proteomes" id="UP000176389">
    <property type="component" value="Unassembled WGS sequence"/>
</dbReference>
<dbReference type="STRING" id="1802596.A2Z11_02895"/>
<evidence type="ECO:0000256" key="3">
    <source>
        <dbReference type="ARBA" id="ARBA00022840"/>
    </source>
</evidence>
<dbReference type="Gene3D" id="3.40.50.300">
    <property type="entry name" value="P-loop containing nucleotide triphosphate hydrolases"/>
    <property type="match status" value="1"/>
</dbReference>
<feature type="domain" description="ABC transporter" evidence="4">
    <location>
        <begin position="6"/>
        <end position="227"/>
    </location>
</feature>
<dbReference type="Pfam" id="PF00005">
    <property type="entry name" value="ABC_tran"/>
    <property type="match status" value="1"/>
</dbReference>
<dbReference type="InterPro" id="IPR003593">
    <property type="entry name" value="AAA+_ATPase"/>
</dbReference>
<reference evidence="5 6" key="1">
    <citation type="journal article" date="2016" name="Nat. Commun.">
        <title>Thousands of microbial genomes shed light on interconnected biogeochemical processes in an aquifer system.</title>
        <authorList>
            <person name="Anantharaman K."/>
            <person name="Brown C.T."/>
            <person name="Hug L.A."/>
            <person name="Sharon I."/>
            <person name="Castelle C.J."/>
            <person name="Probst A.J."/>
            <person name="Thomas B.C."/>
            <person name="Singh A."/>
            <person name="Wilkins M.J."/>
            <person name="Karaoz U."/>
            <person name="Brodie E.L."/>
            <person name="Williams K.H."/>
            <person name="Hubbard S.S."/>
            <person name="Banfield J.F."/>
        </authorList>
    </citation>
    <scope>NUCLEOTIDE SEQUENCE [LARGE SCALE GENOMIC DNA]</scope>
</reference>
<gene>
    <name evidence="5" type="ORF">A2Z11_02895</name>
</gene>
<dbReference type="PROSITE" id="PS50893">
    <property type="entry name" value="ABC_TRANSPORTER_2"/>
    <property type="match status" value="1"/>
</dbReference>
<dbReference type="AlphaFoldDB" id="A0A1G1WDC2"/>
<dbReference type="InterPro" id="IPR027417">
    <property type="entry name" value="P-loop_NTPase"/>
</dbReference>
<dbReference type="EMBL" id="MHCS01000048">
    <property type="protein sequence ID" value="OGY25287.1"/>
    <property type="molecule type" value="Genomic_DNA"/>
</dbReference>
<dbReference type="InterPro" id="IPR017911">
    <property type="entry name" value="MacB-like_ATP-bd"/>
</dbReference>
<keyword evidence="2" id="KW-0547">Nucleotide-binding</keyword>
<dbReference type="GO" id="GO:0005886">
    <property type="term" value="C:plasma membrane"/>
    <property type="evidence" value="ECO:0007669"/>
    <property type="project" value="TreeGrafter"/>
</dbReference>
<dbReference type="InterPro" id="IPR015854">
    <property type="entry name" value="ABC_transpr_LolD-like"/>
</dbReference>
<dbReference type="GO" id="GO:0022857">
    <property type="term" value="F:transmembrane transporter activity"/>
    <property type="evidence" value="ECO:0007669"/>
    <property type="project" value="TreeGrafter"/>
</dbReference>
<proteinExistence type="predicted"/>
<evidence type="ECO:0000313" key="6">
    <source>
        <dbReference type="Proteomes" id="UP000176389"/>
    </source>
</evidence>
<dbReference type="PANTHER" id="PTHR24220:SF86">
    <property type="entry name" value="ABC TRANSPORTER ABCH.1"/>
    <property type="match status" value="1"/>
</dbReference>
<name>A0A1G1WDC2_9BACT</name>
<dbReference type="SMART" id="SM00382">
    <property type="entry name" value="AAA"/>
    <property type="match status" value="1"/>
</dbReference>
<dbReference type="FunFam" id="3.40.50.300:FF:000032">
    <property type="entry name" value="Export ABC transporter ATP-binding protein"/>
    <property type="match status" value="1"/>
</dbReference>
<dbReference type="InterPro" id="IPR017871">
    <property type="entry name" value="ABC_transporter-like_CS"/>
</dbReference>
<protein>
    <submittedName>
        <fullName evidence="5">Macrolide ABC transporter ATP-binding protein</fullName>
    </submittedName>
</protein>
<comment type="caution">
    <text evidence="5">The sequence shown here is derived from an EMBL/GenBank/DDBJ whole genome shotgun (WGS) entry which is preliminary data.</text>
</comment>
<dbReference type="GO" id="GO:0005524">
    <property type="term" value="F:ATP binding"/>
    <property type="evidence" value="ECO:0007669"/>
    <property type="project" value="UniProtKB-KW"/>
</dbReference>
<dbReference type="SUPFAM" id="SSF52540">
    <property type="entry name" value="P-loop containing nucleoside triphosphate hydrolases"/>
    <property type="match status" value="1"/>
</dbReference>
<dbReference type="CDD" id="cd03255">
    <property type="entry name" value="ABC_MJ0796_LolCDE_FtsE"/>
    <property type="match status" value="1"/>
</dbReference>
<dbReference type="PROSITE" id="PS00211">
    <property type="entry name" value="ABC_TRANSPORTER_1"/>
    <property type="match status" value="1"/>
</dbReference>
<evidence type="ECO:0000313" key="5">
    <source>
        <dbReference type="EMBL" id="OGY25287.1"/>
    </source>
</evidence>
<evidence type="ECO:0000259" key="4">
    <source>
        <dbReference type="PROSITE" id="PS50893"/>
    </source>
</evidence>
<sequence>MAETVLEVQNINKFYEKDKPTEVRALQEVSLKVEKGDFTAIVGPSGSGKSTLMHILGALDKPTFGSVYLDGEDISKKKLSSLFKIRGRKLGFVFQGYNLISTLTALENVMLAVEYSGKKINAKNAAVDALTVVGLGERLNHKPTQLSGGEKQRVAIARALVNKPAIVLADEPTGELDTKNSQDVIDLLKDLNRKEGQTFVIVTHNPEIAKQCKKIIELRDGKIVAKN</sequence>
<keyword evidence="1" id="KW-0813">Transport</keyword>
<evidence type="ECO:0000256" key="1">
    <source>
        <dbReference type="ARBA" id="ARBA00022448"/>
    </source>
</evidence>
<dbReference type="InterPro" id="IPR003439">
    <property type="entry name" value="ABC_transporter-like_ATP-bd"/>
</dbReference>
<accession>A0A1G1WDC2</accession>
<keyword evidence="3 5" id="KW-0067">ATP-binding</keyword>
<dbReference type="GO" id="GO:0016887">
    <property type="term" value="F:ATP hydrolysis activity"/>
    <property type="evidence" value="ECO:0007669"/>
    <property type="project" value="InterPro"/>
</dbReference>
<organism evidence="5 6">
    <name type="scientific">Candidatus Woykebacteria bacterium RBG_16_43_9</name>
    <dbReference type="NCBI Taxonomy" id="1802596"/>
    <lineage>
        <taxon>Bacteria</taxon>
        <taxon>Candidatus Woykeibacteriota</taxon>
    </lineage>
</organism>
<dbReference type="PANTHER" id="PTHR24220">
    <property type="entry name" value="IMPORT ATP-BINDING PROTEIN"/>
    <property type="match status" value="1"/>
</dbReference>
<evidence type="ECO:0000256" key="2">
    <source>
        <dbReference type="ARBA" id="ARBA00022741"/>
    </source>
</evidence>
<dbReference type="GO" id="GO:0098796">
    <property type="term" value="C:membrane protein complex"/>
    <property type="evidence" value="ECO:0007669"/>
    <property type="project" value="UniProtKB-ARBA"/>
</dbReference>